<evidence type="ECO:0000256" key="1">
    <source>
        <dbReference type="ARBA" id="ARBA00004651"/>
    </source>
</evidence>
<organism evidence="9 10">
    <name type="scientific">Candidatus Pullilachnospira stercoravium</name>
    <dbReference type="NCBI Taxonomy" id="2840913"/>
    <lineage>
        <taxon>Bacteria</taxon>
        <taxon>Bacillati</taxon>
        <taxon>Bacillota</taxon>
        <taxon>Clostridia</taxon>
        <taxon>Lachnospirales</taxon>
        <taxon>Lachnospiraceae</taxon>
        <taxon>Lachnospiraceae incertae sedis</taxon>
        <taxon>Candidatus Pullilachnospira</taxon>
    </lineage>
</organism>
<feature type="transmembrane region" description="Helical" evidence="7">
    <location>
        <begin position="179"/>
        <end position="198"/>
    </location>
</feature>
<keyword evidence="5 7" id="KW-1133">Transmembrane helix</keyword>
<dbReference type="AlphaFoldDB" id="A0A9D1T6F9"/>
<dbReference type="Proteomes" id="UP000886723">
    <property type="component" value="Unassembled WGS sequence"/>
</dbReference>
<dbReference type="EMBL" id="DVON01000100">
    <property type="protein sequence ID" value="HIV12418.1"/>
    <property type="molecule type" value="Genomic_DNA"/>
</dbReference>
<evidence type="ECO:0000256" key="6">
    <source>
        <dbReference type="ARBA" id="ARBA00023136"/>
    </source>
</evidence>
<evidence type="ECO:0000256" key="3">
    <source>
        <dbReference type="ARBA" id="ARBA00022475"/>
    </source>
</evidence>
<sequence length="209" mass="23469">MNDWLISIMNQYGYLGVALLITVENVFPPIPSEVILTFSGFMTTYTRMHIPGVVISSTVGSLAGALILYEAGYLLTPERMEAFLNSRPGRLLRLKKEDIQKAMDWFDSKGNYTVFFCRFIPIVRSLISIPAGTARMDLKRFFLMTALGSFLWNVILVCLGAAAGSSWQKAAAYFENYTQAAKIVMGVFLIIGLLLFFGRRSRIHKKNSQ</sequence>
<evidence type="ECO:0000313" key="10">
    <source>
        <dbReference type="Proteomes" id="UP000886723"/>
    </source>
</evidence>
<feature type="domain" description="VTT" evidence="8">
    <location>
        <begin position="30"/>
        <end position="161"/>
    </location>
</feature>
<gene>
    <name evidence="9" type="ORF">IAA63_04670</name>
</gene>
<reference evidence="9" key="2">
    <citation type="journal article" date="2021" name="PeerJ">
        <title>Extensive microbial diversity within the chicken gut microbiome revealed by metagenomics and culture.</title>
        <authorList>
            <person name="Gilroy R."/>
            <person name="Ravi A."/>
            <person name="Getino M."/>
            <person name="Pursley I."/>
            <person name="Horton D.L."/>
            <person name="Alikhan N.F."/>
            <person name="Baker D."/>
            <person name="Gharbi K."/>
            <person name="Hall N."/>
            <person name="Watson M."/>
            <person name="Adriaenssens E.M."/>
            <person name="Foster-Nyarko E."/>
            <person name="Jarju S."/>
            <person name="Secka A."/>
            <person name="Antonio M."/>
            <person name="Oren A."/>
            <person name="Chaudhuri R.R."/>
            <person name="La Ragione R."/>
            <person name="Hildebrand F."/>
            <person name="Pallen M.J."/>
        </authorList>
    </citation>
    <scope>NUCLEOTIDE SEQUENCE</scope>
    <source>
        <strain evidence="9">ChiBcec2-4451</strain>
    </source>
</reference>
<comment type="caution">
    <text evidence="9">The sequence shown here is derived from an EMBL/GenBank/DDBJ whole genome shotgun (WGS) entry which is preliminary data.</text>
</comment>
<feature type="transmembrane region" description="Helical" evidence="7">
    <location>
        <begin position="50"/>
        <end position="69"/>
    </location>
</feature>
<proteinExistence type="inferred from homology"/>
<dbReference type="GO" id="GO:0005886">
    <property type="term" value="C:plasma membrane"/>
    <property type="evidence" value="ECO:0007669"/>
    <property type="project" value="UniProtKB-SubCell"/>
</dbReference>
<comment type="subcellular location">
    <subcellularLocation>
        <location evidence="1">Cell membrane</location>
        <topology evidence="1">Multi-pass membrane protein</topology>
    </subcellularLocation>
</comment>
<dbReference type="Pfam" id="PF09335">
    <property type="entry name" value="VTT_dom"/>
    <property type="match status" value="1"/>
</dbReference>
<keyword evidence="3" id="KW-1003">Cell membrane</keyword>
<evidence type="ECO:0000256" key="2">
    <source>
        <dbReference type="ARBA" id="ARBA00010792"/>
    </source>
</evidence>
<evidence type="ECO:0000256" key="5">
    <source>
        <dbReference type="ARBA" id="ARBA00022989"/>
    </source>
</evidence>
<evidence type="ECO:0000259" key="8">
    <source>
        <dbReference type="Pfam" id="PF09335"/>
    </source>
</evidence>
<name>A0A9D1T6F9_9FIRM</name>
<feature type="transmembrane region" description="Helical" evidence="7">
    <location>
        <begin position="12"/>
        <end position="30"/>
    </location>
</feature>
<dbReference type="PANTHER" id="PTHR42709">
    <property type="entry name" value="ALKALINE PHOSPHATASE LIKE PROTEIN"/>
    <property type="match status" value="1"/>
</dbReference>
<keyword evidence="6 7" id="KW-0472">Membrane</keyword>
<dbReference type="InterPro" id="IPR051311">
    <property type="entry name" value="DedA_domain"/>
</dbReference>
<evidence type="ECO:0000256" key="4">
    <source>
        <dbReference type="ARBA" id="ARBA00022692"/>
    </source>
</evidence>
<dbReference type="PANTHER" id="PTHR42709:SF6">
    <property type="entry name" value="UNDECAPRENYL PHOSPHATE TRANSPORTER A"/>
    <property type="match status" value="1"/>
</dbReference>
<dbReference type="InterPro" id="IPR032816">
    <property type="entry name" value="VTT_dom"/>
</dbReference>
<evidence type="ECO:0000313" key="9">
    <source>
        <dbReference type="EMBL" id="HIV12418.1"/>
    </source>
</evidence>
<protein>
    <submittedName>
        <fullName evidence="9">DedA family protein</fullName>
    </submittedName>
</protein>
<feature type="transmembrane region" description="Helical" evidence="7">
    <location>
        <begin position="141"/>
        <end position="167"/>
    </location>
</feature>
<reference evidence="9" key="1">
    <citation type="submission" date="2020-10" db="EMBL/GenBank/DDBJ databases">
        <authorList>
            <person name="Gilroy R."/>
        </authorList>
    </citation>
    <scope>NUCLEOTIDE SEQUENCE</scope>
    <source>
        <strain evidence="9">ChiBcec2-4451</strain>
    </source>
</reference>
<evidence type="ECO:0000256" key="7">
    <source>
        <dbReference type="SAM" id="Phobius"/>
    </source>
</evidence>
<keyword evidence="4 7" id="KW-0812">Transmembrane</keyword>
<comment type="similarity">
    <text evidence="2">Belongs to the DedA family.</text>
</comment>
<accession>A0A9D1T6F9</accession>